<gene>
    <name evidence="1" type="ORF">N4J17_01520</name>
</gene>
<proteinExistence type="predicted"/>
<dbReference type="RefSeq" id="WP_198324185.1">
    <property type="nucleotide sequence ID" value="NZ_CP104311.1"/>
</dbReference>
<reference evidence="1 2" key="1">
    <citation type="submission" date="2022-09" db="EMBL/GenBank/DDBJ databases">
        <authorList>
            <person name="Giprobiosintez L."/>
        </authorList>
    </citation>
    <scope>NUCLEOTIDE SEQUENCE [LARGE SCALE GENOMIC DNA]</scope>
    <source>
        <strain evidence="2">VKPM-B-12549 (GBS-15)</strain>
    </source>
</reference>
<name>A0ABZ2F7D1_METCP</name>
<sequence length="82" mass="9262">MTPDVVEVKALPEYTLLVRFANGELRRFDMRPYLRYPAFAHLQDPALFQSAHVQHGTVAWTNDIDVSPDTLYLRGETAGVTA</sequence>
<accession>A0ABZ2F7D1</accession>
<organism evidence="1 2">
    <name type="scientific">Methylococcus capsulatus</name>
    <dbReference type="NCBI Taxonomy" id="414"/>
    <lineage>
        <taxon>Bacteria</taxon>
        <taxon>Pseudomonadati</taxon>
        <taxon>Pseudomonadota</taxon>
        <taxon>Gammaproteobacteria</taxon>
        <taxon>Methylococcales</taxon>
        <taxon>Methylococcaceae</taxon>
        <taxon>Methylococcus</taxon>
    </lineage>
</organism>
<evidence type="ECO:0000313" key="2">
    <source>
        <dbReference type="Proteomes" id="UP001359308"/>
    </source>
</evidence>
<protein>
    <submittedName>
        <fullName evidence="1">DUF2442 domain-containing protein</fullName>
    </submittedName>
</protein>
<dbReference type="EMBL" id="CP104311">
    <property type="protein sequence ID" value="WWF02320.1"/>
    <property type="molecule type" value="Genomic_DNA"/>
</dbReference>
<dbReference type="Proteomes" id="UP001359308">
    <property type="component" value="Chromosome"/>
</dbReference>
<keyword evidence="2" id="KW-1185">Reference proteome</keyword>
<evidence type="ECO:0000313" key="1">
    <source>
        <dbReference type="EMBL" id="WWF02320.1"/>
    </source>
</evidence>
<dbReference type="Pfam" id="PF10387">
    <property type="entry name" value="DUF2442"/>
    <property type="match status" value="1"/>
</dbReference>
<dbReference type="InterPro" id="IPR018841">
    <property type="entry name" value="DUF2442"/>
</dbReference>
<dbReference type="SUPFAM" id="SSF143880">
    <property type="entry name" value="NE0471 N-terminal domain-like"/>
    <property type="match status" value="1"/>
</dbReference>
<dbReference type="Gene3D" id="3.30.2020.10">
    <property type="entry name" value="NE0471-like N-terminal domain"/>
    <property type="match status" value="1"/>
</dbReference>
<dbReference type="InterPro" id="IPR036782">
    <property type="entry name" value="NE0471-like_N"/>
</dbReference>